<feature type="transmembrane region" description="Helical" evidence="6">
    <location>
        <begin position="169"/>
        <end position="190"/>
    </location>
</feature>
<comment type="caution">
    <text evidence="8">The sequence shown here is derived from an EMBL/GenBank/DDBJ whole genome shotgun (WGS) entry which is preliminary data.</text>
</comment>
<sequence length="435" mass="47129">MRLQMSTKNLDKTRWIALAAGIVLMSTLSYASTWSLMVNPMIETRGATDKSMAMIFTLATASGMLFSLIGGKLLDKIGSTKVIISAIFSLAVCQFICAWTTTVLPFGIADVIFLTWQGSVVYIAVYANMAKLFPDKKGTAIAISGMGITGGSMIFVPFTQYLIDTLGFGNQFLVTGILFTIMGLAALFFFPKPEEGYVPKGYEPVFDAGEDEGDQDETLNSGFVQKDWKMMIKDPAFYIAFAMPLLVNVAGQILNYQLAWMAQDIVQVSAGKAAWMLSGVFLMGTLGKLFWGTVADKAGRLNILIVLAALSCLSMVGLMFIGAGQVILFTVFIFLGSFASGGNSSTYPALIADLFGSKYYGFNFSICYQAIMLASMVAPWIAVLGRSGDNEGNYAITFGLTAALCFIGFILAIVLRKMKKDNIEVVKKIKKEEAV</sequence>
<dbReference type="RefSeq" id="WP_253020267.1">
    <property type="nucleotide sequence ID" value="NZ_JAOSHN010000008.1"/>
</dbReference>
<feature type="domain" description="Major facilitator superfamily (MFS) profile" evidence="7">
    <location>
        <begin position="15"/>
        <end position="420"/>
    </location>
</feature>
<organism evidence="8 9">
    <name type="scientific">Hominibacterium faecale</name>
    <dbReference type="NCBI Taxonomy" id="2839743"/>
    <lineage>
        <taxon>Bacteria</taxon>
        <taxon>Bacillati</taxon>
        <taxon>Bacillota</taxon>
        <taxon>Clostridia</taxon>
        <taxon>Peptostreptococcales</taxon>
        <taxon>Anaerovoracaceae</taxon>
        <taxon>Hominibacterium</taxon>
    </lineage>
</organism>
<feature type="transmembrane region" description="Helical" evidence="6">
    <location>
        <begin position="139"/>
        <end position="163"/>
    </location>
</feature>
<comment type="subcellular location">
    <subcellularLocation>
        <location evidence="1">Cell membrane</location>
        <topology evidence="1">Multi-pass membrane protein</topology>
    </subcellularLocation>
</comment>
<evidence type="ECO:0000313" key="9">
    <source>
        <dbReference type="Proteomes" id="UP001065549"/>
    </source>
</evidence>
<dbReference type="InterPro" id="IPR011701">
    <property type="entry name" value="MFS"/>
</dbReference>
<keyword evidence="5 6" id="KW-0472">Membrane</keyword>
<dbReference type="PROSITE" id="PS50850">
    <property type="entry name" value="MFS"/>
    <property type="match status" value="1"/>
</dbReference>
<name>A0A9J6QXK3_9FIRM</name>
<evidence type="ECO:0000256" key="6">
    <source>
        <dbReference type="SAM" id="Phobius"/>
    </source>
</evidence>
<proteinExistence type="predicted"/>
<feature type="transmembrane region" description="Helical" evidence="6">
    <location>
        <begin position="236"/>
        <end position="254"/>
    </location>
</feature>
<dbReference type="SUPFAM" id="SSF103473">
    <property type="entry name" value="MFS general substrate transporter"/>
    <property type="match status" value="1"/>
</dbReference>
<dbReference type="InterPro" id="IPR020846">
    <property type="entry name" value="MFS_dom"/>
</dbReference>
<evidence type="ECO:0000256" key="5">
    <source>
        <dbReference type="ARBA" id="ARBA00023136"/>
    </source>
</evidence>
<reference evidence="8" key="1">
    <citation type="submission" date="2022-09" db="EMBL/GenBank/DDBJ databases">
        <title>Culturomic study of gut microbiota in children with autism spectrum disorder.</title>
        <authorList>
            <person name="Efimov B.A."/>
            <person name="Chaplin A.V."/>
            <person name="Sokolova S.R."/>
            <person name="Pikina A.P."/>
            <person name="Korzhanova M."/>
            <person name="Belova V."/>
            <person name="Korostin D."/>
        </authorList>
    </citation>
    <scope>NUCLEOTIDE SEQUENCE</scope>
    <source>
        <strain evidence="8">ASD5510</strain>
    </source>
</reference>
<feature type="transmembrane region" description="Helical" evidence="6">
    <location>
        <begin position="327"/>
        <end position="350"/>
    </location>
</feature>
<dbReference type="Proteomes" id="UP001065549">
    <property type="component" value="Unassembled WGS sequence"/>
</dbReference>
<feature type="transmembrane region" description="Helical" evidence="6">
    <location>
        <begin position="303"/>
        <end position="321"/>
    </location>
</feature>
<evidence type="ECO:0000313" key="8">
    <source>
        <dbReference type="EMBL" id="MCU7380228.1"/>
    </source>
</evidence>
<dbReference type="EMBL" id="JAOSHN010000008">
    <property type="protein sequence ID" value="MCU7380228.1"/>
    <property type="molecule type" value="Genomic_DNA"/>
</dbReference>
<dbReference type="Gene3D" id="1.20.1250.20">
    <property type="entry name" value="MFS general substrate transporter like domains"/>
    <property type="match status" value="2"/>
</dbReference>
<keyword evidence="2" id="KW-0813">Transport</keyword>
<protein>
    <submittedName>
        <fullName evidence="8">MFS transporter</fullName>
    </submittedName>
</protein>
<evidence type="ECO:0000256" key="3">
    <source>
        <dbReference type="ARBA" id="ARBA00022692"/>
    </source>
</evidence>
<dbReference type="InterPro" id="IPR050327">
    <property type="entry name" value="Proton-linked_MCT"/>
</dbReference>
<evidence type="ECO:0000256" key="1">
    <source>
        <dbReference type="ARBA" id="ARBA00004651"/>
    </source>
</evidence>
<accession>A0A9J6QXK3</accession>
<dbReference type="GO" id="GO:0022857">
    <property type="term" value="F:transmembrane transporter activity"/>
    <property type="evidence" value="ECO:0007669"/>
    <property type="project" value="InterPro"/>
</dbReference>
<gene>
    <name evidence="8" type="ORF">OBO34_18005</name>
</gene>
<dbReference type="PANTHER" id="PTHR11360">
    <property type="entry name" value="MONOCARBOXYLATE TRANSPORTER"/>
    <property type="match status" value="1"/>
</dbReference>
<evidence type="ECO:0000256" key="2">
    <source>
        <dbReference type="ARBA" id="ARBA00022448"/>
    </source>
</evidence>
<keyword evidence="3 6" id="KW-0812">Transmembrane</keyword>
<keyword evidence="9" id="KW-1185">Reference proteome</keyword>
<feature type="transmembrane region" description="Helical" evidence="6">
    <location>
        <begin position="362"/>
        <end position="382"/>
    </location>
</feature>
<dbReference type="GO" id="GO:0005886">
    <property type="term" value="C:plasma membrane"/>
    <property type="evidence" value="ECO:0007669"/>
    <property type="project" value="UniProtKB-SubCell"/>
</dbReference>
<feature type="transmembrane region" description="Helical" evidence="6">
    <location>
        <begin position="82"/>
        <end position="101"/>
    </location>
</feature>
<dbReference type="InterPro" id="IPR036259">
    <property type="entry name" value="MFS_trans_sf"/>
</dbReference>
<feature type="transmembrane region" description="Helical" evidence="6">
    <location>
        <begin position="51"/>
        <end position="70"/>
    </location>
</feature>
<dbReference type="AlphaFoldDB" id="A0A9J6QXK3"/>
<evidence type="ECO:0000259" key="7">
    <source>
        <dbReference type="PROSITE" id="PS50850"/>
    </source>
</evidence>
<feature type="transmembrane region" description="Helical" evidence="6">
    <location>
        <begin position="394"/>
        <end position="415"/>
    </location>
</feature>
<dbReference type="Pfam" id="PF07690">
    <property type="entry name" value="MFS_1"/>
    <property type="match status" value="2"/>
</dbReference>
<feature type="transmembrane region" description="Helical" evidence="6">
    <location>
        <begin position="274"/>
        <end position="291"/>
    </location>
</feature>
<keyword evidence="4 6" id="KW-1133">Transmembrane helix</keyword>
<evidence type="ECO:0000256" key="4">
    <source>
        <dbReference type="ARBA" id="ARBA00022989"/>
    </source>
</evidence>
<feature type="transmembrane region" description="Helical" evidence="6">
    <location>
        <begin position="107"/>
        <end position="127"/>
    </location>
</feature>